<keyword evidence="10" id="KW-0805">Transcription regulation</keyword>
<organism evidence="24 25">
    <name type="scientific">Oryzias latipes</name>
    <name type="common">Japanese rice fish</name>
    <name type="synonym">Japanese killifish</name>
    <dbReference type="NCBI Taxonomy" id="8090"/>
    <lineage>
        <taxon>Eukaryota</taxon>
        <taxon>Metazoa</taxon>
        <taxon>Chordata</taxon>
        <taxon>Craniata</taxon>
        <taxon>Vertebrata</taxon>
        <taxon>Euteleostomi</taxon>
        <taxon>Actinopterygii</taxon>
        <taxon>Neopterygii</taxon>
        <taxon>Teleostei</taxon>
        <taxon>Neoteleostei</taxon>
        <taxon>Acanthomorphata</taxon>
        <taxon>Ovalentaria</taxon>
        <taxon>Atherinomorphae</taxon>
        <taxon>Beloniformes</taxon>
        <taxon>Adrianichthyidae</taxon>
        <taxon>Oryziinae</taxon>
        <taxon>Oryzias</taxon>
    </lineage>
</organism>
<proteinExistence type="inferred from homology"/>
<evidence type="ECO:0000256" key="17">
    <source>
        <dbReference type="ARBA" id="ARBA00049075"/>
    </source>
</evidence>
<feature type="compositionally biased region" description="Polar residues" evidence="23">
    <location>
        <begin position="1"/>
        <end position="20"/>
    </location>
</feature>
<reference evidence="24" key="3">
    <citation type="submission" date="2025-08" db="UniProtKB">
        <authorList>
            <consortium name="Ensembl"/>
        </authorList>
    </citation>
    <scope>IDENTIFICATION</scope>
    <source>
        <strain evidence="24">HNI</strain>
    </source>
</reference>
<feature type="compositionally biased region" description="Polar residues" evidence="23">
    <location>
        <begin position="389"/>
        <end position="405"/>
    </location>
</feature>
<evidence type="ECO:0000256" key="2">
    <source>
        <dbReference type="ARBA" id="ARBA00004496"/>
    </source>
</evidence>
<dbReference type="GO" id="GO:0036261">
    <property type="term" value="P:7-methylguanosine cap hypermethylation"/>
    <property type="evidence" value="ECO:0007669"/>
    <property type="project" value="InterPro"/>
</dbReference>
<evidence type="ECO:0000256" key="21">
    <source>
        <dbReference type="ARBA" id="ARBA00079339"/>
    </source>
</evidence>
<evidence type="ECO:0000313" key="25">
    <source>
        <dbReference type="Proteomes" id="UP000265180"/>
    </source>
</evidence>
<feature type="region of interest" description="Disordered" evidence="23">
    <location>
        <begin position="114"/>
        <end position="135"/>
    </location>
</feature>
<evidence type="ECO:0000256" key="4">
    <source>
        <dbReference type="ARBA" id="ARBA00018517"/>
    </source>
</evidence>
<evidence type="ECO:0000256" key="19">
    <source>
        <dbReference type="ARBA" id="ARBA00057179"/>
    </source>
</evidence>
<feature type="compositionally biased region" description="Basic and acidic residues" evidence="23">
    <location>
        <begin position="57"/>
        <end position="77"/>
    </location>
</feature>
<feature type="compositionally biased region" description="Basic and acidic residues" evidence="23">
    <location>
        <begin position="558"/>
        <end position="580"/>
    </location>
</feature>
<dbReference type="Proteomes" id="UP000265180">
    <property type="component" value="Chromosome 17"/>
</dbReference>
<dbReference type="AlphaFoldDB" id="A0A3P9LRM6"/>
<name>A0A3P9LRM6_ORYLA</name>
<reference key="1">
    <citation type="journal article" date="2007" name="Nature">
        <title>The medaka draft genome and insights into vertebrate genome evolution.</title>
        <authorList>
            <person name="Kasahara M."/>
            <person name="Naruse K."/>
            <person name="Sasaki S."/>
            <person name="Nakatani Y."/>
            <person name="Qu W."/>
            <person name="Ahsan B."/>
            <person name="Yamada T."/>
            <person name="Nagayasu Y."/>
            <person name="Doi K."/>
            <person name="Kasai Y."/>
            <person name="Jindo T."/>
            <person name="Kobayashi D."/>
            <person name="Shimada A."/>
            <person name="Toyoda A."/>
            <person name="Kuroki Y."/>
            <person name="Fujiyama A."/>
            <person name="Sasaki T."/>
            <person name="Shimizu A."/>
            <person name="Asakawa S."/>
            <person name="Shimizu N."/>
            <person name="Hashimoto S."/>
            <person name="Yang J."/>
            <person name="Lee Y."/>
            <person name="Matsushima K."/>
            <person name="Sugano S."/>
            <person name="Sakaizumi M."/>
            <person name="Narita T."/>
            <person name="Ohishi K."/>
            <person name="Haga S."/>
            <person name="Ohta F."/>
            <person name="Nomoto H."/>
            <person name="Nogata K."/>
            <person name="Morishita T."/>
            <person name="Endo T."/>
            <person name="Shin-I T."/>
            <person name="Takeda H."/>
            <person name="Morishita S."/>
            <person name="Kohara Y."/>
        </authorList>
    </citation>
    <scope>NUCLEOTIDE SEQUENCE [LARGE SCALE GENOMIC DNA]</scope>
    <source>
        <strain>Hd-rR</strain>
    </source>
</reference>
<dbReference type="CDD" id="cd02440">
    <property type="entry name" value="AdoMet_MTases"/>
    <property type="match status" value="1"/>
</dbReference>
<keyword evidence="6" id="KW-0597">Phosphoprotein</keyword>
<comment type="similarity">
    <text evidence="13">Belongs to the methyltransferase superfamily. Trimethylguanosine synthase family.</text>
</comment>
<dbReference type="GO" id="GO:0015030">
    <property type="term" value="C:Cajal body"/>
    <property type="evidence" value="ECO:0007669"/>
    <property type="project" value="UniProtKB-SubCell"/>
</dbReference>
<keyword evidence="8" id="KW-0808">Transferase</keyword>
<comment type="subunit">
    <text evidence="20">May form homooligomers. Interacts with CREBBP/CBP, EED/WAIT1, EP300/P300, NCOA6/PRIP, PPARBP/PBP and SMN.</text>
</comment>
<feature type="region of interest" description="Disordered" evidence="23">
    <location>
        <begin position="150"/>
        <end position="251"/>
    </location>
</feature>
<evidence type="ECO:0000256" key="7">
    <source>
        <dbReference type="ARBA" id="ARBA00022603"/>
    </source>
</evidence>
<evidence type="ECO:0000256" key="22">
    <source>
        <dbReference type="ARBA" id="ARBA00081504"/>
    </source>
</evidence>
<evidence type="ECO:0000256" key="20">
    <source>
        <dbReference type="ARBA" id="ARBA00064494"/>
    </source>
</evidence>
<evidence type="ECO:0000256" key="13">
    <source>
        <dbReference type="ARBA" id="ARBA00025783"/>
    </source>
</evidence>
<evidence type="ECO:0000256" key="12">
    <source>
        <dbReference type="ARBA" id="ARBA00023242"/>
    </source>
</evidence>
<feature type="compositionally biased region" description="Basic residues" evidence="23">
    <location>
        <begin position="644"/>
        <end position="656"/>
    </location>
</feature>
<dbReference type="Gene3D" id="3.40.50.150">
    <property type="entry name" value="Vaccinia Virus protein VP39"/>
    <property type="match status" value="1"/>
</dbReference>
<dbReference type="Ensembl" id="ENSORLT00020009657.1">
    <property type="protein sequence ID" value="ENSORLP00020023399.1"/>
    <property type="gene ID" value="ENSORLG00020004200.1"/>
</dbReference>
<comment type="catalytic activity">
    <reaction evidence="16">
        <text>a 5'-end (N(2),N(7)-dimethyl 5'-triphosphoguanosine)-ribonucleoside in snRNA + S-adenosyl-L-methionine = a 5'-end (N(2),N(2),N(7)-trimethyl 5'-triphosphoguanosine)-ribonucleoside in snRNA + S-adenosyl-L-homocysteine + H(+)</text>
        <dbReference type="Rhea" id="RHEA:78479"/>
        <dbReference type="Rhea" id="RHEA-COMP:19087"/>
        <dbReference type="Rhea" id="RHEA-COMP:19089"/>
        <dbReference type="ChEBI" id="CHEBI:15378"/>
        <dbReference type="ChEBI" id="CHEBI:57856"/>
        <dbReference type="ChEBI" id="CHEBI:59789"/>
        <dbReference type="ChEBI" id="CHEBI:167623"/>
        <dbReference type="ChEBI" id="CHEBI:172880"/>
    </reaction>
    <physiologicalReaction direction="left-to-right" evidence="16">
        <dbReference type="Rhea" id="RHEA:78480"/>
    </physiologicalReaction>
</comment>
<comment type="catalytic activity">
    <reaction evidence="17">
        <text>a 5'-end (N(7)-methyl 5'-triphosphoguanosine)-ribonucleoside in snRNA + S-adenosyl-L-methionine = a 5'-end (N(2),N(7)-dimethyl 5'-triphosphoguanosine)-ribonucleoside in snRNA + S-adenosyl-L-homocysteine + H(+)</text>
        <dbReference type="Rhea" id="RHEA:78471"/>
        <dbReference type="Rhea" id="RHEA-COMP:19085"/>
        <dbReference type="Rhea" id="RHEA-COMP:19087"/>
        <dbReference type="ChEBI" id="CHEBI:15378"/>
        <dbReference type="ChEBI" id="CHEBI:57856"/>
        <dbReference type="ChEBI" id="CHEBI:59789"/>
        <dbReference type="ChEBI" id="CHEBI:156461"/>
        <dbReference type="ChEBI" id="CHEBI:172880"/>
    </reaction>
    <physiologicalReaction direction="left-to-right" evidence="17">
        <dbReference type="Rhea" id="RHEA:78472"/>
    </physiologicalReaction>
</comment>
<dbReference type="InterPro" id="IPR029063">
    <property type="entry name" value="SAM-dependent_MTases_sf"/>
</dbReference>
<feature type="compositionally biased region" description="Basic and acidic residues" evidence="23">
    <location>
        <begin position="528"/>
        <end position="543"/>
    </location>
</feature>
<feature type="compositionally biased region" description="Basic and acidic residues" evidence="23">
    <location>
        <begin position="32"/>
        <end position="46"/>
    </location>
</feature>
<evidence type="ECO:0000313" key="24">
    <source>
        <dbReference type="Ensembl" id="ENSORLP00020023399.1"/>
    </source>
</evidence>
<evidence type="ECO:0000256" key="11">
    <source>
        <dbReference type="ARBA" id="ARBA00023163"/>
    </source>
</evidence>
<feature type="compositionally biased region" description="Basic residues" evidence="23">
    <location>
        <begin position="483"/>
        <end position="492"/>
    </location>
</feature>
<reference evidence="24" key="4">
    <citation type="submission" date="2025-09" db="UniProtKB">
        <authorList>
            <consortium name="Ensembl"/>
        </authorList>
    </citation>
    <scope>IDENTIFICATION</scope>
    <source>
        <strain evidence="24">HNI</strain>
    </source>
</reference>
<evidence type="ECO:0000256" key="14">
    <source>
        <dbReference type="ARBA" id="ARBA00047418"/>
    </source>
</evidence>
<keyword evidence="12" id="KW-0539">Nucleus</keyword>
<feature type="compositionally biased region" description="Acidic residues" evidence="23">
    <location>
        <begin position="161"/>
        <end position="178"/>
    </location>
</feature>
<accession>A0A3P9LRM6</accession>
<protein>
    <recommendedName>
        <fullName evidence="4">Trimethylguanosine synthase</fullName>
    </recommendedName>
    <alternativeName>
        <fullName evidence="18">Cap-specific guanine-N(2) methyltransferase</fullName>
    </alternativeName>
    <alternativeName>
        <fullName evidence="21">Nuclear receptor coactivator 6-interacting protein</fullName>
    </alternativeName>
    <alternativeName>
        <fullName evidence="22">PRIP-interacting protein with methyltransferase motif</fullName>
    </alternativeName>
</protein>
<keyword evidence="11" id="KW-0804">Transcription</keyword>
<evidence type="ECO:0000256" key="8">
    <source>
        <dbReference type="ARBA" id="ARBA00022679"/>
    </source>
</evidence>
<feature type="compositionally biased region" description="Basic and acidic residues" evidence="23">
    <location>
        <begin position="228"/>
        <end position="247"/>
    </location>
</feature>
<evidence type="ECO:0000256" key="9">
    <source>
        <dbReference type="ARBA" id="ARBA00022691"/>
    </source>
</evidence>
<dbReference type="PANTHER" id="PTHR14741">
    <property type="entry name" value="S-ADENOSYLMETHIONINE-DEPENDENT METHYLTRANSFERASE RELATED"/>
    <property type="match status" value="1"/>
</dbReference>
<sequence>MRGIQQRNLSGQSLQSSNRGSFPPAGRIPLTRIDREDSYQEGDGVRGRGQTGLVPERLLHDDDPALPETRLRRDQQAARRPRSCGSELMRDPQLCRRLGTGTPERIVLSTKVEMSKADGGRVKHPERRGSNGGTAGVLLRDRELYRSEIRTSWPADAEGPVPDDEEEEEEEEAIDEETQLMASMGLPLTFASTSDYKRTKRNIHRRPEPFEEEEEEEEEEEDETTETDGGKEEDGCHGADVDEEHQGDGWNSYWAQHGEALLWTSWLEKHPEGAEGTAGAPWDDPEMRSMWDEHASEIYCSYWERFSYWASQGWTMDGNGGGGDAAAETENRQEEELSTLLEGSCTFAADQKASRESEGGGQQLEAELGGSERPSDGGGDEQRPAGPPQQHTAEQTVCQQNSGSSNRHRDSRKPMSQRDDDDDEDEDDENPRRQTKVKRSHEQDEEVFPQLTPQEAWTELGLRHDPGLTLDSVLSFKGPGSLRQKKQRKTKRSVCGVNKHIRFPEPGEAITPSQSSSAVQKAQSFLEKVQKEVQRNQMDHTDEGGATAAKPPPVNEGGESRSTEMRGARREKEEDAEKDGSSSGSSSEESTLKHEQPRFPISLSTKAAERDMEEEEAEPPRPQLGNLQTPHFLQSDAPEDLKEKVKKPKKRSKRRKWQQIPAEVEADSELAKYWAQRYRLFSRFDEGIRLDREGWFSVTPERIAAHIALRVKHSFPTSELVIDAFCGVGGNTIQFALTGKRVLAVDIDAVKLDLARHNAEVYGVAQRIDFLQGDFLQLAPRLRGDVVFLSPPWGGPNYLTAEVFDIRTMMEPDGFEIFSRAKQISDNIVYFLPRNANMDQVVSLAGPGGMVEVEQNFLNNKLKTVTAYFGNLIKLDSGDPK</sequence>
<evidence type="ECO:0000256" key="1">
    <source>
        <dbReference type="ARBA" id="ARBA00004408"/>
    </source>
</evidence>
<evidence type="ECO:0000256" key="10">
    <source>
        <dbReference type="ARBA" id="ARBA00023015"/>
    </source>
</evidence>
<evidence type="ECO:0000256" key="16">
    <source>
        <dbReference type="ARBA" id="ARBA00048763"/>
    </source>
</evidence>
<comment type="function">
    <text evidence="19">Catalyzes the 2 serial methylation steps for the conversion of the 7-monomethylguanosine (m(7)G) caps of snRNAs and snoRNAs to a 2,2,7-trimethylguanosine (m(2,2,7)G) cap structure. The enzyme is specific for guanine, and N7 methylation must precede N2 methylation. Hypermethylation of the m7G cap of U snRNAs leads to their concentration in nuclear foci, their colocalization with coilin and the formation of canonical Cajal bodies (CBs). Plays a role in transcriptional regulation.</text>
</comment>
<reference evidence="24 25" key="2">
    <citation type="submission" date="2017-04" db="EMBL/GenBank/DDBJ databases">
        <title>CpG methylation of centromeres and impact of large insertions on vertebrate speciation.</title>
        <authorList>
            <person name="Ichikawa K."/>
            <person name="Yoshimura J."/>
            <person name="Morishita S."/>
        </authorList>
    </citation>
    <scope>NUCLEOTIDE SEQUENCE</scope>
    <source>
        <strain evidence="24 25">HNI</strain>
    </source>
</reference>
<evidence type="ECO:0000256" key="15">
    <source>
        <dbReference type="ARBA" id="ARBA00048740"/>
    </source>
</evidence>
<feature type="compositionally biased region" description="Low complexity" evidence="23">
    <location>
        <begin position="513"/>
        <end position="524"/>
    </location>
</feature>
<evidence type="ECO:0000256" key="3">
    <source>
        <dbReference type="ARBA" id="ARBA00004604"/>
    </source>
</evidence>
<keyword evidence="5" id="KW-0963">Cytoplasm</keyword>
<evidence type="ECO:0000256" key="6">
    <source>
        <dbReference type="ARBA" id="ARBA00022553"/>
    </source>
</evidence>
<evidence type="ECO:0000256" key="23">
    <source>
        <dbReference type="SAM" id="MobiDB-lite"/>
    </source>
</evidence>
<comment type="catalytic activity">
    <reaction evidence="15">
        <text>a 5'-end (N(7)-methyl 5'-triphosphoguanosine)-ribonucleoside in snoRNA + S-adenosyl-L-methionine = a 5'-end (N(2),N(7)-dimethyl 5'-triphosphoguanosine)-ribonucleoside in snoRNA + S-adenosyl-L-homocysteine + H(+)</text>
        <dbReference type="Rhea" id="RHEA:78475"/>
        <dbReference type="Rhea" id="RHEA-COMP:19086"/>
        <dbReference type="Rhea" id="RHEA-COMP:19088"/>
        <dbReference type="ChEBI" id="CHEBI:15378"/>
        <dbReference type="ChEBI" id="CHEBI:57856"/>
        <dbReference type="ChEBI" id="CHEBI:59789"/>
        <dbReference type="ChEBI" id="CHEBI:156461"/>
        <dbReference type="ChEBI" id="CHEBI:172880"/>
    </reaction>
    <physiologicalReaction direction="left-to-right" evidence="15">
        <dbReference type="Rhea" id="RHEA:78476"/>
    </physiologicalReaction>
</comment>
<dbReference type="GO" id="GO:0005737">
    <property type="term" value="C:cytoplasm"/>
    <property type="evidence" value="ECO:0007669"/>
    <property type="project" value="UniProtKB-SubCell"/>
</dbReference>
<dbReference type="PANTHER" id="PTHR14741:SF32">
    <property type="entry name" value="TRIMETHYLGUANOSINE SYNTHASE"/>
    <property type="match status" value="1"/>
</dbReference>
<keyword evidence="7" id="KW-0489">Methyltransferase</keyword>
<comment type="catalytic activity">
    <reaction evidence="14">
        <text>a 5'-end (N(2),N(7)-dimethyl 5'-triphosphoguanosine)-ribonucleoside in snoRNA + S-adenosyl-L-methionine = a 5'-end (N(2),N(2),N(7)-trimethyl 5'-triphosphoguanosine)-ribonucleoside in snoRNA + S-adenosyl-L-homocysteine + H(+)</text>
        <dbReference type="Rhea" id="RHEA:78507"/>
        <dbReference type="Rhea" id="RHEA-COMP:19088"/>
        <dbReference type="Rhea" id="RHEA-COMP:19090"/>
        <dbReference type="ChEBI" id="CHEBI:15378"/>
        <dbReference type="ChEBI" id="CHEBI:57856"/>
        <dbReference type="ChEBI" id="CHEBI:59789"/>
        <dbReference type="ChEBI" id="CHEBI:167623"/>
        <dbReference type="ChEBI" id="CHEBI:172880"/>
    </reaction>
    <physiologicalReaction direction="left-to-right" evidence="14">
        <dbReference type="Rhea" id="RHEA:78508"/>
    </physiologicalReaction>
</comment>
<feature type="region of interest" description="Disordered" evidence="23">
    <location>
        <begin position="1"/>
        <end position="88"/>
    </location>
</feature>
<feature type="compositionally biased region" description="Acidic residues" evidence="23">
    <location>
        <begin position="419"/>
        <end position="429"/>
    </location>
</feature>
<feature type="compositionally biased region" description="Acidic residues" evidence="23">
    <location>
        <begin position="210"/>
        <end position="226"/>
    </location>
</feature>
<dbReference type="Pfam" id="PF09445">
    <property type="entry name" value="Methyltransf_15"/>
    <property type="match status" value="1"/>
</dbReference>
<evidence type="ECO:0000256" key="18">
    <source>
        <dbReference type="ARBA" id="ARBA00049790"/>
    </source>
</evidence>
<feature type="compositionally biased region" description="Basic and acidic residues" evidence="23">
    <location>
        <begin position="114"/>
        <end position="129"/>
    </location>
</feature>
<dbReference type="FunFam" id="3.40.50.150:FF:000066">
    <property type="entry name" value="Trimethylguanosine synthase 1"/>
    <property type="match status" value="1"/>
</dbReference>
<dbReference type="GO" id="GO:0008168">
    <property type="term" value="F:methyltransferase activity"/>
    <property type="evidence" value="ECO:0007669"/>
    <property type="project" value="UniProtKB-KW"/>
</dbReference>
<keyword evidence="9" id="KW-0949">S-adenosyl-L-methionine</keyword>
<evidence type="ECO:0000256" key="5">
    <source>
        <dbReference type="ARBA" id="ARBA00022490"/>
    </source>
</evidence>
<comment type="subcellular location">
    <subcellularLocation>
        <location evidence="2">Cytoplasm</location>
    </subcellularLocation>
    <subcellularLocation>
        <location evidence="1">Nucleus</location>
        <location evidence="1">Cajal body</location>
    </subcellularLocation>
    <subcellularLocation>
        <location evidence="3">Nucleus</location>
        <location evidence="3">Nucleolus</location>
    </subcellularLocation>
</comment>
<dbReference type="GO" id="GO:0005730">
    <property type="term" value="C:nucleolus"/>
    <property type="evidence" value="ECO:0007669"/>
    <property type="project" value="UniProtKB-SubCell"/>
</dbReference>
<dbReference type="InterPro" id="IPR019012">
    <property type="entry name" value="RNA_cap_Gua-N2-MeTrfase"/>
</dbReference>
<feature type="compositionally biased region" description="Low complexity" evidence="23">
    <location>
        <begin position="363"/>
        <end position="372"/>
    </location>
</feature>
<dbReference type="SUPFAM" id="SSF53335">
    <property type="entry name" value="S-adenosyl-L-methionine-dependent methyltransferases"/>
    <property type="match status" value="1"/>
</dbReference>
<feature type="region of interest" description="Disordered" evidence="23">
    <location>
        <begin position="320"/>
        <end position="656"/>
    </location>
</feature>